<protein>
    <recommendedName>
        <fullName evidence="4">DUF4239 domain-containing protein</fullName>
    </recommendedName>
</protein>
<proteinExistence type="predicted"/>
<dbReference type="OrthoDB" id="116415at2"/>
<keyword evidence="1" id="KW-0472">Membrane</keyword>
<feature type="transmembrane region" description="Helical" evidence="1">
    <location>
        <begin position="45"/>
        <end position="67"/>
    </location>
</feature>
<reference evidence="2 3" key="1">
    <citation type="submission" date="2015-01" db="EMBL/GenBank/DDBJ databases">
        <title>Complete genome of Pseudomonas batumici UCM B-321 producer of the batumin antibiotic with strong antistaphilococcal and potential anticancer activity.</title>
        <authorList>
            <person name="Klochko V.V."/>
            <person name="Zelena L.B."/>
            <person name="Elena K.A."/>
            <person name="Reva O.N."/>
        </authorList>
    </citation>
    <scope>NUCLEOTIDE SEQUENCE [LARGE SCALE GENOMIC DNA]</scope>
    <source>
        <strain evidence="2 3">UCM B-321</strain>
    </source>
</reference>
<dbReference type="STRING" id="226910.UCMB321_5020"/>
<dbReference type="InterPro" id="IPR025333">
    <property type="entry name" value="DUF4239"/>
</dbReference>
<keyword evidence="1" id="KW-0812">Transmembrane</keyword>
<feature type="transmembrane region" description="Helical" evidence="1">
    <location>
        <begin position="7"/>
        <end position="25"/>
    </location>
</feature>
<evidence type="ECO:0000313" key="2">
    <source>
        <dbReference type="EMBL" id="KIH81224.1"/>
    </source>
</evidence>
<organism evidence="2 3">
    <name type="scientific">Pseudomonas batumici</name>
    <dbReference type="NCBI Taxonomy" id="226910"/>
    <lineage>
        <taxon>Bacteria</taxon>
        <taxon>Pseudomonadati</taxon>
        <taxon>Pseudomonadota</taxon>
        <taxon>Gammaproteobacteria</taxon>
        <taxon>Pseudomonadales</taxon>
        <taxon>Pseudomonadaceae</taxon>
        <taxon>Pseudomonas</taxon>
    </lineage>
</organism>
<gene>
    <name evidence="2" type="ORF">UCMB321_5020</name>
</gene>
<keyword evidence="3" id="KW-1185">Reference proteome</keyword>
<keyword evidence="1" id="KW-1133">Transmembrane helix</keyword>
<feature type="transmembrane region" description="Helical" evidence="1">
    <location>
        <begin position="184"/>
        <end position="206"/>
    </location>
</feature>
<dbReference type="RefSeq" id="WP_040071356.1">
    <property type="nucleotide sequence ID" value="NZ_JXDG01000064.1"/>
</dbReference>
<evidence type="ECO:0000256" key="1">
    <source>
        <dbReference type="SAM" id="Phobius"/>
    </source>
</evidence>
<comment type="caution">
    <text evidence="2">The sequence shown here is derived from an EMBL/GenBank/DDBJ whole genome shotgun (WGS) entry which is preliminary data.</text>
</comment>
<feature type="transmembrane region" description="Helical" evidence="1">
    <location>
        <begin position="212"/>
        <end position="231"/>
    </location>
</feature>
<dbReference type="Pfam" id="PF14023">
    <property type="entry name" value="Bestrophin-like"/>
    <property type="match status" value="1"/>
</dbReference>
<evidence type="ECO:0000313" key="3">
    <source>
        <dbReference type="Proteomes" id="UP000031535"/>
    </source>
</evidence>
<name>A0A0C2E5V2_9PSED</name>
<dbReference type="EMBL" id="JXDG01000064">
    <property type="protein sequence ID" value="KIH81224.1"/>
    <property type="molecule type" value="Genomic_DNA"/>
</dbReference>
<dbReference type="AlphaFoldDB" id="A0A0C2E5V2"/>
<dbReference type="PATRIC" id="fig|226910.6.peg.5009"/>
<accession>A0A0C2E5V2</accession>
<dbReference type="Proteomes" id="UP000031535">
    <property type="component" value="Unassembled WGS sequence"/>
</dbReference>
<sequence length="258" mass="28547">MHSLSAIPWYALAIFVAIVLFIEIGRRIGARHLALDPEGARTGTGAIEGAVFGLLALLIAFTFSGAATRLDTRRNLIVEETNAMGTAWLRLDLLPPASQPALRQAFRDYVDARIAYYRDLSELDPTNQDSQRANALQADIWKQAIAALPQMPTPALGSNVLQALNQMIDITTTRAVAQQTHPPLIIYLMLIALTQVSALFIGYGMAGTATRNWLHSLGYALVMVCVLYVILDFEFPRIGLIRVDYFDQIMLDLRKSMD</sequence>
<evidence type="ECO:0008006" key="4">
    <source>
        <dbReference type="Google" id="ProtNLM"/>
    </source>
</evidence>